<reference evidence="10" key="1">
    <citation type="submission" date="2021-05" db="EMBL/GenBank/DDBJ databases">
        <title>A free-living protist that lacks canonical eukaryotic 1 DNA replication and segregation systems.</title>
        <authorList>
            <person name="Salas-Leiva D.E."/>
            <person name="Tromer E.C."/>
            <person name="Curtis B.A."/>
            <person name="Jerlstrom-Hultqvist J."/>
            <person name="Kolisko M."/>
            <person name="Yi Z."/>
            <person name="Salas-Leiva J.S."/>
            <person name="Gallot-Lavallee L."/>
            <person name="Kops G.J.P.L."/>
            <person name="Archibald J.M."/>
            <person name="Simpson A.G.B."/>
            <person name="Roger A.J."/>
        </authorList>
    </citation>
    <scope>NUCLEOTIDE SEQUENCE</scope>
    <source>
        <strain evidence="10">BICM</strain>
    </source>
</reference>
<feature type="domain" description="Kinesin motor" evidence="9">
    <location>
        <begin position="1"/>
        <end position="325"/>
    </location>
</feature>
<dbReference type="GO" id="GO:0008017">
    <property type="term" value="F:microtubule binding"/>
    <property type="evidence" value="ECO:0007669"/>
    <property type="project" value="InterPro"/>
</dbReference>
<comment type="caution">
    <text evidence="6">Lacks conserved residue(s) required for the propagation of feature annotation.</text>
</comment>
<evidence type="ECO:0000313" key="11">
    <source>
        <dbReference type="Proteomes" id="UP000717585"/>
    </source>
</evidence>
<dbReference type="InterPro" id="IPR001752">
    <property type="entry name" value="Kinesin_motor_dom"/>
</dbReference>
<sequence>MFQFASAAGGQLVTIRSADNDEREFFVDDGLPARTTQHEVFNSVAKPLVDKVFEGFNAMGYAALLRTHTGKTYTMVGESEQTNGIVPRVAEYLYNLIESDQTMETTVFVSFLEVYLDQVFDLLGEMGGRATAKQVFPGSRRRASDFNRDTKLEIHEDVSGLVYVRDLTMVTASSAQEMLKLMHKGMSKRATFGTNMNDRSSRSHTIFSVSLVRKSATDPDEATTSVLNLVDLAGSERLSKSGSEGLRQREAQSINRSLSALGNTVVALARGDSHIPYRDSKLTRLLQDSLGGNSYTSLIATLNPTPRHYEECLATVMFAHRCRNVKNTPTVNYLDVSAKQMEQRIKKLQEEVADLRSKLADRDRTIEMLRGKGGEYADDGIGLGGSAAAGGAFGRRTADDLKLLEVTKSNNMHLKEKLERRKGEFELIQNRLKDERRSARLDMERQKKKILDLMNESRVGKHDLVRAMNEHIRRHEDELNAVIAHNKALLEEYHRMMESIPLNLRRLWDGAAEADSNTLSEVQQIEMMCAEQIRLGQVGHATELEDTRLKYEFVLDKKQDELDKFVAEYKQFAQQQTAKFTEMAGCAVYFAKSTSQFRTLLCEVAEGKHPASDFMGRRAVRVNPDAIPAFPDKRMQDLLAQAKAVVHPVESDPRLTGRRVSSAQNALRGMQLQQRPATSYIRTRNPVDRTMSLDHLVG</sequence>
<dbReference type="Gene3D" id="3.40.850.10">
    <property type="entry name" value="Kinesin motor domain"/>
    <property type="match status" value="1"/>
</dbReference>
<dbReference type="InterPro" id="IPR036961">
    <property type="entry name" value="Kinesin_motor_dom_sf"/>
</dbReference>
<evidence type="ECO:0000256" key="6">
    <source>
        <dbReference type="PROSITE-ProRule" id="PRU00283"/>
    </source>
</evidence>
<dbReference type="GO" id="GO:0007052">
    <property type="term" value="P:mitotic spindle organization"/>
    <property type="evidence" value="ECO:0007669"/>
    <property type="project" value="TreeGrafter"/>
</dbReference>
<comment type="caution">
    <text evidence="10">The sequence shown here is derived from an EMBL/GenBank/DDBJ whole genome shotgun (WGS) entry which is preliminary data.</text>
</comment>
<feature type="coiled-coil region" evidence="8">
    <location>
        <begin position="331"/>
        <end position="365"/>
    </location>
</feature>
<dbReference type="PANTHER" id="PTHR47969">
    <property type="entry name" value="CHROMOSOME-ASSOCIATED KINESIN KIF4A-RELATED"/>
    <property type="match status" value="1"/>
</dbReference>
<dbReference type="GO" id="GO:0005874">
    <property type="term" value="C:microtubule"/>
    <property type="evidence" value="ECO:0007669"/>
    <property type="project" value="UniProtKB-KW"/>
</dbReference>
<evidence type="ECO:0000256" key="8">
    <source>
        <dbReference type="SAM" id="Coils"/>
    </source>
</evidence>
<gene>
    <name evidence="10" type="ORF">J8273_2221</name>
</gene>
<dbReference type="GO" id="GO:0005524">
    <property type="term" value="F:ATP binding"/>
    <property type="evidence" value="ECO:0007669"/>
    <property type="project" value="UniProtKB-KW"/>
</dbReference>
<dbReference type="OrthoDB" id="3176171at2759"/>
<keyword evidence="11" id="KW-1185">Reference proteome</keyword>
<dbReference type="InterPro" id="IPR027640">
    <property type="entry name" value="Kinesin-like_fam"/>
</dbReference>
<dbReference type="AlphaFoldDB" id="A0A8J6E3G4"/>
<dbReference type="PROSITE" id="PS50067">
    <property type="entry name" value="KINESIN_MOTOR_2"/>
    <property type="match status" value="1"/>
</dbReference>
<dbReference type="InterPro" id="IPR027417">
    <property type="entry name" value="P-loop_NTPase"/>
</dbReference>
<evidence type="ECO:0000313" key="10">
    <source>
        <dbReference type="EMBL" id="KAG9395888.1"/>
    </source>
</evidence>
<evidence type="ECO:0000256" key="2">
    <source>
        <dbReference type="ARBA" id="ARBA00022490"/>
    </source>
</evidence>
<keyword evidence="5 8" id="KW-0175">Coiled coil</keyword>
<dbReference type="SUPFAM" id="SSF52540">
    <property type="entry name" value="P-loop containing nucleoside triphosphate hydrolases"/>
    <property type="match status" value="1"/>
</dbReference>
<dbReference type="Pfam" id="PF00225">
    <property type="entry name" value="Kinesin"/>
    <property type="match status" value="1"/>
</dbReference>
<keyword evidence="7" id="KW-0493">Microtubule</keyword>
<comment type="subcellular location">
    <subcellularLocation>
        <location evidence="1">Cytoplasm</location>
    </subcellularLocation>
</comment>
<comment type="similarity">
    <text evidence="6 7">Belongs to the TRAFAC class myosin-kinesin ATPase superfamily. Kinesin family.</text>
</comment>
<name>A0A8J6E3G4_9EUKA</name>
<evidence type="ECO:0000256" key="1">
    <source>
        <dbReference type="ARBA" id="ARBA00004496"/>
    </source>
</evidence>
<dbReference type="GO" id="GO:0005875">
    <property type="term" value="C:microtubule associated complex"/>
    <property type="evidence" value="ECO:0007669"/>
    <property type="project" value="TreeGrafter"/>
</dbReference>
<dbReference type="Proteomes" id="UP000717585">
    <property type="component" value="Unassembled WGS sequence"/>
</dbReference>
<proteinExistence type="inferred from homology"/>
<evidence type="ECO:0000256" key="3">
    <source>
        <dbReference type="ARBA" id="ARBA00022741"/>
    </source>
</evidence>
<organism evidence="10 11">
    <name type="scientific">Carpediemonas membranifera</name>
    <dbReference type="NCBI Taxonomy" id="201153"/>
    <lineage>
        <taxon>Eukaryota</taxon>
        <taxon>Metamonada</taxon>
        <taxon>Carpediemonas-like organisms</taxon>
        <taxon>Carpediemonas</taxon>
    </lineage>
</organism>
<dbReference type="EMBL" id="JAHDYR010000007">
    <property type="protein sequence ID" value="KAG9395888.1"/>
    <property type="molecule type" value="Genomic_DNA"/>
</dbReference>
<dbReference type="GO" id="GO:0051231">
    <property type="term" value="P:spindle elongation"/>
    <property type="evidence" value="ECO:0007669"/>
    <property type="project" value="TreeGrafter"/>
</dbReference>
<keyword evidence="2" id="KW-0963">Cytoplasm</keyword>
<accession>A0A8J6E3G4</accession>
<protein>
    <recommendedName>
        <fullName evidence="7">Kinesin-like protein</fullName>
    </recommendedName>
</protein>
<dbReference type="PROSITE" id="PS00411">
    <property type="entry name" value="KINESIN_MOTOR_1"/>
    <property type="match status" value="1"/>
</dbReference>
<evidence type="ECO:0000256" key="4">
    <source>
        <dbReference type="ARBA" id="ARBA00022840"/>
    </source>
</evidence>
<dbReference type="InterPro" id="IPR019821">
    <property type="entry name" value="Kinesin_motor_CS"/>
</dbReference>
<dbReference type="GO" id="GO:0007018">
    <property type="term" value="P:microtubule-based movement"/>
    <property type="evidence" value="ECO:0007669"/>
    <property type="project" value="InterPro"/>
</dbReference>
<dbReference type="PRINTS" id="PR00380">
    <property type="entry name" value="KINESINHEAVY"/>
</dbReference>
<evidence type="ECO:0000256" key="7">
    <source>
        <dbReference type="RuleBase" id="RU000394"/>
    </source>
</evidence>
<keyword evidence="7" id="KW-0505">Motor protein</keyword>
<evidence type="ECO:0000259" key="9">
    <source>
        <dbReference type="PROSITE" id="PS50067"/>
    </source>
</evidence>
<dbReference type="PANTHER" id="PTHR47969:SF15">
    <property type="entry name" value="CHROMOSOME-ASSOCIATED KINESIN KIF4A-RELATED"/>
    <property type="match status" value="1"/>
</dbReference>
<evidence type="ECO:0000256" key="5">
    <source>
        <dbReference type="ARBA" id="ARBA00023054"/>
    </source>
</evidence>
<dbReference type="SMART" id="SM00129">
    <property type="entry name" value="KISc"/>
    <property type="match status" value="1"/>
</dbReference>
<keyword evidence="3 7" id="KW-0547">Nucleotide-binding</keyword>
<keyword evidence="4 7" id="KW-0067">ATP-binding</keyword>
<feature type="coiled-coil region" evidence="8">
    <location>
        <begin position="415"/>
        <end position="492"/>
    </location>
</feature>
<dbReference type="CDD" id="cd00106">
    <property type="entry name" value="KISc"/>
    <property type="match status" value="1"/>
</dbReference>
<dbReference type="GO" id="GO:0003777">
    <property type="term" value="F:microtubule motor activity"/>
    <property type="evidence" value="ECO:0007669"/>
    <property type="project" value="InterPro"/>
</dbReference>
<dbReference type="GO" id="GO:0005737">
    <property type="term" value="C:cytoplasm"/>
    <property type="evidence" value="ECO:0007669"/>
    <property type="project" value="UniProtKB-SubCell"/>
</dbReference>